<gene>
    <name evidence="1" type="ORF">MUK42_00286</name>
</gene>
<reference evidence="1" key="1">
    <citation type="submission" date="2022-05" db="EMBL/GenBank/DDBJ databases">
        <title>The Musa troglodytarum L. genome provides insights into the mechanism of non-climacteric behaviour and enrichment of carotenoids.</title>
        <authorList>
            <person name="Wang J."/>
        </authorList>
    </citation>
    <scope>NUCLEOTIDE SEQUENCE</scope>
    <source>
        <tissue evidence="1">Leaf</tissue>
    </source>
</reference>
<proteinExistence type="predicted"/>
<evidence type="ECO:0000313" key="1">
    <source>
        <dbReference type="EMBL" id="URD82907.1"/>
    </source>
</evidence>
<dbReference type="Proteomes" id="UP001055439">
    <property type="component" value="Chromosome 10"/>
</dbReference>
<dbReference type="EMBL" id="CP097503">
    <property type="protein sequence ID" value="URD82907.1"/>
    <property type="molecule type" value="Genomic_DNA"/>
</dbReference>
<organism evidence="1 2">
    <name type="scientific">Musa troglodytarum</name>
    <name type="common">fe'i banana</name>
    <dbReference type="NCBI Taxonomy" id="320322"/>
    <lineage>
        <taxon>Eukaryota</taxon>
        <taxon>Viridiplantae</taxon>
        <taxon>Streptophyta</taxon>
        <taxon>Embryophyta</taxon>
        <taxon>Tracheophyta</taxon>
        <taxon>Spermatophyta</taxon>
        <taxon>Magnoliopsida</taxon>
        <taxon>Liliopsida</taxon>
        <taxon>Zingiberales</taxon>
        <taxon>Musaceae</taxon>
        <taxon>Musa</taxon>
    </lineage>
</organism>
<dbReference type="OrthoDB" id="786713at2759"/>
<name>A0A9E7JJ57_9LILI</name>
<keyword evidence="2" id="KW-1185">Reference proteome</keyword>
<sequence>MKCTLTRAQPEISTGFTSSLATVTVRMPFSMDAFAWSTLAFSSSWNLPLLRSTRYHLSFLFSSSSLLRSLLIRRTLPSPSSSIPGKSATMMGARGASFRSTRVLAKNKGSQMSRER</sequence>
<dbReference type="AlphaFoldDB" id="A0A9E7JJ57"/>
<evidence type="ECO:0000313" key="2">
    <source>
        <dbReference type="Proteomes" id="UP001055439"/>
    </source>
</evidence>
<protein>
    <submittedName>
        <fullName evidence="1">Uncharacterized protein</fullName>
    </submittedName>
</protein>
<accession>A0A9E7JJ57</accession>